<accession>A0A6D2GCW0</accession>
<gene>
    <name evidence="1" type="ORF">NCTC5773_03543</name>
</gene>
<evidence type="ECO:0000313" key="1">
    <source>
        <dbReference type="EMBL" id="VEA05087.1"/>
    </source>
</evidence>
<proteinExistence type="predicted"/>
<evidence type="ECO:0000313" key="2">
    <source>
        <dbReference type="Proteomes" id="UP000267858"/>
    </source>
</evidence>
<reference evidence="1 2" key="1">
    <citation type="submission" date="2018-12" db="EMBL/GenBank/DDBJ databases">
        <authorList>
            <consortium name="Pathogen Informatics"/>
        </authorList>
    </citation>
    <scope>NUCLEOTIDE SEQUENCE [LARGE SCALE GENOMIC DNA]</scope>
    <source>
        <strain evidence="1 2">NCTC5773</strain>
    </source>
</reference>
<dbReference type="Proteomes" id="UP000267858">
    <property type="component" value="Chromosome"/>
</dbReference>
<dbReference type="AlphaFoldDB" id="A0A6D2GCW0"/>
<name>A0A6D2GCW0_SALER</name>
<dbReference type="EMBL" id="LR134141">
    <property type="protein sequence ID" value="VEA05087.1"/>
    <property type="molecule type" value="Genomic_DNA"/>
</dbReference>
<organism evidence="1 2">
    <name type="scientific">Salmonella enterica subsp. salamae</name>
    <dbReference type="NCBI Taxonomy" id="59202"/>
    <lineage>
        <taxon>Bacteria</taxon>
        <taxon>Pseudomonadati</taxon>
        <taxon>Pseudomonadota</taxon>
        <taxon>Gammaproteobacteria</taxon>
        <taxon>Enterobacterales</taxon>
        <taxon>Enterobacteriaceae</taxon>
        <taxon>Salmonella</taxon>
    </lineage>
</organism>
<protein>
    <submittedName>
        <fullName evidence="1">Uncharacterized protein</fullName>
    </submittedName>
</protein>
<sequence>MKVMMVPVRMMWMMRVIQRHHGKTSRIHLIVPGRSWYRRNSGEYFHDNDWL</sequence>